<dbReference type="InterPro" id="IPR027417">
    <property type="entry name" value="P-loop_NTPase"/>
</dbReference>
<dbReference type="Gene3D" id="3.40.50.300">
    <property type="entry name" value="P-loop containing nucleotide triphosphate hydrolases"/>
    <property type="match status" value="1"/>
</dbReference>
<feature type="region of interest" description="Disordered" evidence="1">
    <location>
        <begin position="1161"/>
        <end position="1191"/>
    </location>
</feature>
<feature type="region of interest" description="Disordered" evidence="1">
    <location>
        <begin position="900"/>
        <end position="935"/>
    </location>
</feature>
<name>A0A066XVB7_COLSU</name>
<feature type="compositionally biased region" description="Basic and acidic residues" evidence="1">
    <location>
        <begin position="1452"/>
        <end position="1461"/>
    </location>
</feature>
<evidence type="ECO:0000256" key="1">
    <source>
        <dbReference type="SAM" id="MobiDB-lite"/>
    </source>
</evidence>
<sequence length="1491" mass="165647">MGSINKHISRYETTAVFSHPDAVVDVVLVHGLNGHPEKTWTSSDGKGVFWPADLLPQSLGKTRANILVYGYNADVYKAGKSHKSPSDNFISLHAQTLVANLTLYRKSERTSRNPIIFVAHSLGGLLVKRALLYSNDVRAKNQEDVRSIFISTYGIIFLGTPHNGSDMAAWGLVLQRMADAIAPRKVFESEPVLLKTLKKENEMLESINNHFLDVYQRFQIHMAHENHKTDVKGTKMLIVDAKSASPQLPGVTYYGIEATHSGMCKFDSTSAPGYRNVSTAIQNWAEEAPPVIRTRWEIEIHDRRARAQSEAAERTHDYNSIWSTSSPDSSNVHETQVSSPTAIPDTMSYSESASVRKSSTPRPTFVHPDRFRPNSFFKGRQEELRSLHKVLTDAKRRSEGTSAVLIQGIPGAGKTHLARQYVFNHKDDYPGGIYWIRSTTLHDMEDGFWRIAKTEAIRGMTAQEEKKDLLNPQKMVEIVRDWFNESENWLLVFDGIRFGDNAVLDFIPDRPNSSLIYTSTERAEPGAYRLDNPSIMKLGLLPVQDAQELLLEEMGKKQPYTTDDLKRAQDLVQLMGRLPLMIHAAALQMNATREPLAKYLKSFKDTPRVGNLPAYKTIRDQLQKRGDVAALNLIYILSFFSQSMPVDMLALGLKALDKRTPVKTETTRHKKSLTQTFVTLINFAIIERNETDDIPSSGSQSSHQSVELIPEPLDTIRVHSIVQAFFTELLAEEGQLEFWLERAVRVYCRSLDEANARMGTDPNTGLPDDYRQYVRHGKKLMDHLDRHGHSHTHHKHKAREQPNSQRDNPADLVIARVDLEERLAKLPREIDELQKAVSTDIVDGNMTAKNYSVFERMCSIPSQSTDASNGADLPNHTDLEDVMCDSPLPFVDPNHFHMPYRSFPEDHETRAEDERSEDRTITPYPPDVVEGYPSASESGWTLVSKHRSVKKREQRRYRDHGGAWRETAATANDPRVSISRESARGLITPPQSSRGGRSPSHSRVTSMSEAETELMHIKKGSPPPPRGGGQIYNRGRSSSTATAPKPMSILGKSSYANITSGTATEDEASLNPTFLTPPSRAGSIDRVATYDDARSVDSLRSIDSAPLSIAQRMKENEISDAIRLGGQIRANRPPTPQQDREVHPVRPKSLSQFIRRVTDSVTGAKRQNEPSKGRTVIGRPGDSADATLSDPQFTEIFPAILSKGTRTANSSPGTQPTACFPPHLSVVTNQISSLQRTPMNQPDAAPVQPPYPYDDTESYSKVLSRSNPSLGRPDLNITLSTTVVSDSPVQARPPNGYSSQPMSRNPSSNPQTVAATGSMDTPVRSSSGCIRSSLARPRPPSMVETEPSPRLVPIDMDQTSYDVWRQRHNGRPRDEALFGGSNVPSLLPTGRPPNFEAARESPINSPRSVSGGESMARSGSGGIRLAGGGFIGFGEMTVDITEAQRRRARMEQERLQRRSEDAVEFSRQVRAGDIGESPPESAHVGLGVRLG</sequence>
<dbReference type="InterPro" id="IPR029058">
    <property type="entry name" value="AB_hydrolase_fold"/>
</dbReference>
<dbReference type="SUPFAM" id="SSF52540">
    <property type="entry name" value="P-loop containing nucleoside triphosphate hydrolases"/>
    <property type="match status" value="1"/>
</dbReference>
<dbReference type="EMBL" id="JMSE01000145">
    <property type="protein sequence ID" value="KDN71644.1"/>
    <property type="molecule type" value="Genomic_DNA"/>
</dbReference>
<dbReference type="eggNOG" id="KOG2029">
    <property type="taxonomic scope" value="Eukaryota"/>
</dbReference>
<feature type="compositionally biased region" description="Basic and acidic residues" evidence="1">
    <location>
        <begin position="903"/>
        <end position="920"/>
    </location>
</feature>
<evidence type="ECO:0000313" key="2">
    <source>
        <dbReference type="EMBL" id="KDN71644.1"/>
    </source>
</evidence>
<dbReference type="PANTHER" id="PTHR48187">
    <property type="entry name" value="LD21810P"/>
    <property type="match status" value="1"/>
</dbReference>
<feature type="compositionally biased region" description="Polar residues" evidence="1">
    <location>
        <begin position="1296"/>
        <end position="1330"/>
    </location>
</feature>
<organism evidence="2 3">
    <name type="scientific">Colletotrichum sublineola</name>
    <name type="common">Sorghum anthracnose fungus</name>
    <dbReference type="NCBI Taxonomy" id="1173701"/>
    <lineage>
        <taxon>Eukaryota</taxon>
        <taxon>Fungi</taxon>
        <taxon>Dikarya</taxon>
        <taxon>Ascomycota</taxon>
        <taxon>Pezizomycotina</taxon>
        <taxon>Sordariomycetes</taxon>
        <taxon>Hypocreomycetidae</taxon>
        <taxon>Glomerellales</taxon>
        <taxon>Glomerellaceae</taxon>
        <taxon>Colletotrichum</taxon>
        <taxon>Colletotrichum graminicola species complex</taxon>
    </lineage>
</organism>
<dbReference type="OMA" id="QSWATEP"/>
<feature type="region of interest" description="Disordered" evidence="1">
    <location>
        <begin position="785"/>
        <end position="808"/>
    </location>
</feature>
<feature type="compositionally biased region" description="Basic residues" evidence="1">
    <location>
        <begin position="947"/>
        <end position="958"/>
    </location>
</feature>
<dbReference type="Gene3D" id="3.40.50.1820">
    <property type="entry name" value="alpha/beta hydrolase"/>
    <property type="match status" value="1"/>
</dbReference>
<feature type="compositionally biased region" description="Basic residues" evidence="1">
    <location>
        <begin position="788"/>
        <end position="798"/>
    </location>
</feature>
<feature type="region of interest" description="Disordered" evidence="1">
    <location>
        <begin position="947"/>
        <end position="1048"/>
    </location>
</feature>
<feature type="region of interest" description="Disordered" evidence="1">
    <location>
        <begin position="307"/>
        <end position="372"/>
    </location>
</feature>
<proteinExistence type="predicted"/>
<protein>
    <submittedName>
        <fullName evidence="2">Putative LipA and NB-ARC domain-containing protein</fullName>
    </submittedName>
</protein>
<reference evidence="3" key="1">
    <citation type="journal article" date="2014" name="Genome Announc.">
        <title>Draft genome sequence of Colletotrichum sublineola, a destructive pathogen of cultivated sorghum.</title>
        <authorList>
            <person name="Baroncelli R."/>
            <person name="Sanz-Martin J.M."/>
            <person name="Rech G.E."/>
            <person name="Sukno S.A."/>
            <person name="Thon M.R."/>
        </authorList>
    </citation>
    <scope>NUCLEOTIDE SEQUENCE [LARGE SCALE GENOMIC DNA]</scope>
    <source>
        <strain evidence="3">TX430BB</strain>
    </source>
</reference>
<evidence type="ECO:0000313" key="3">
    <source>
        <dbReference type="Proteomes" id="UP000027238"/>
    </source>
</evidence>
<feature type="region of interest" description="Disordered" evidence="1">
    <location>
        <begin position="1234"/>
        <end position="1353"/>
    </location>
</feature>
<dbReference type="PANTHER" id="PTHR48187:SF2">
    <property type="entry name" value="LD21810P"/>
    <property type="match status" value="1"/>
</dbReference>
<feature type="compositionally biased region" description="Basic and acidic residues" evidence="1">
    <location>
        <begin position="307"/>
        <end position="317"/>
    </location>
</feature>
<feature type="compositionally biased region" description="Polar residues" evidence="1">
    <location>
        <begin position="318"/>
        <end position="362"/>
    </location>
</feature>
<keyword evidence="3" id="KW-1185">Reference proteome</keyword>
<feature type="region of interest" description="Disordered" evidence="1">
    <location>
        <begin position="1392"/>
        <end position="1421"/>
    </location>
</feature>
<feature type="compositionally biased region" description="Low complexity" evidence="1">
    <location>
        <begin position="989"/>
        <end position="1003"/>
    </location>
</feature>
<feature type="region of interest" description="Disordered" evidence="1">
    <location>
        <begin position="1452"/>
        <end position="1491"/>
    </location>
</feature>
<comment type="caution">
    <text evidence="2">The sequence shown here is derived from an EMBL/GenBank/DDBJ whole genome shotgun (WGS) entry which is preliminary data.</text>
</comment>
<dbReference type="SUPFAM" id="SSF53474">
    <property type="entry name" value="alpha/beta-Hydrolases"/>
    <property type="match status" value="1"/>
</dbReference>
<feature type="compositionally biased region" description="Polar residues" evidence="1">
    <location>
        <begin position="1277"/>
        <end position="1288"/>
    </location>
</feature>
<dbReference type="Proteomes" id="UP000027238">
    <property type="component" value="Unassembled WGS sequence"/>
</dbReference>
<accession>A0A066XVB7</accession>
<gene>
    <name evidence="2" type="ORF">CSUB01_01638</name>
</gene>
<dbReference type="HOGENOM" id="CLU_001668_2_0_1"/>
<feature type="compositionally biased region" description="Polar residues" evidence="1">
    <location>
        <begin position="1259"/>
        <end position="1269"/>
    </location>
</feature>
<dbReference type="OrthoDB" id="5086500at2759"/>